<protein>
    <recommendedName>
        <fullName evidence="1">DUF6922 domain-containing protein</fullName>
    </recommendedName>
</protein>
<keyword evidence="3" id="KW-1185">Reference proteome</keyword>
<dbReference type="STRING" id="1715989.NITINOP_1051"/>
<sequence length="81" mass="9965">MSAARLPEFLRPYFWDTDFDRLDPVAHARFIAERLMEKTTPETFRWLMEQYPPATLREIAQQSRRLPMRDRNFWRLYCAQI</sequence>
<dbReference type="OrthoDB" id="9787886at2"/>
<dbReference type="Pfam" id="PF21956">
    <property type="entry name" value="DUF6922"/>
    <property type="match status" value="1"/>
</dbReference>
<dbReference type="EMBL" id="LN885086">
    <property type="protein sequence ID" value="CUQ66026.1"/>
    <property type="molecule type" value="Genomic_DNA"/>
</dbReference>
<organism evidence="2 3">
    <name type="scientific">Candidatus Nitrospira inopinata</name>
    <dbReference type="NCBI Taxonomy" id="1715989"/>
    <lineage>
        <taxon>Bacteria</taxon>
        <taxon>Pseudomonadati</taxon>
        <taxon>Nitrospirota</taxon>
        <taxon>Nitrospiria</taxon>
        <taxon>Nitrospirales</taxon>
        <taxon>Nitrospiraceae</taxon>
        <taxon>Nitrospira</taxon>
    </lineage>
</organism>
<feature type="domain" description="DUF6922" evidence="1">
    <location>
        <begin position="9"/>
        <end position="59"/>
    </location>
</feature>
<dbReference type="InterPro" id="IPR053830">
    <property type="entry name" value="DUF6922"/>
</dbReference>
<dbReference type="RefSeq" id="WP_062483773.1">
    <property type="nucleotide sequence ID" value="NZ_LN885086.1"/>
</dbReference>
<dbReference type="KEGG" id="nio:NITINOP_1051"/>
<evidence type="ECO:0000313" key="3">
    <source>
        <dbReference type="Proteomes" id="UP000066284"/>
    </source>
</evidence>
<proteinExistence type="predicted"/>
<gene>
    <name evidence="2" type="ORF">NITINOP_1051</name>
</gene>
<dbReference type="Proteomes" id="UP000066284">
    <property type="component" value="Chromosome 1"/>
</dbReference>
<evidence type="ECO:0000259" key="1">
    <source>
        <dbReference type="Pfam" id="PF21956"/>
    </source>
</evidence>
<accession>A0A0S4KS74</accession>
<name>A0A0S4KS74_9BACT</name>
<reference evidence="3" key="1">
    <citation type="submission" date="2015-09" db="EMBL/GenBank/DDBJ databases">
        <authorList>
            <person name="Daims H."/>
        </authorList>
    </citation>
    <scope>NUCLEOTIDE SEQUENCE [LARGE SCALE GENOMIC DNA]</scope>
</reference>
<evidence type="ECO:0000313" key="2">
    <source>
        <dbReference type="EMBL" id="CUQ66026.1"/>
    </source>
</evidence>
<dbReference type="AlphaFoldDB" id="A0A0S4KS74"/>